<gene>
    <name evidence="1" type="ORF">SCFA_740004</name>
</gene>
<dbReference type="AlphaFoldDB" id="A0A485M431"/>
<proteinExistence type="predicted"/>
<protein>
    <submittedName>
        <fullName evidence="1">Uncharacterized protein</fullName>
    </submittedName>
</protein>
<sequence length="169" mass="19013">MGKIRSTLDIVMERTKGMSMSREDREKLREKELSDTARAWVQKYLDDRITWEEISARLDASGQDRSLLSTLLKGELASGIHPGGDNERPVHALEKLCGVGRDRIMAIIGSHEQGLNSRMARHLEVLRARLEDEGIRGTAVIPNAAQDPSWQDMVREAQEHLSAELRSLS</sequence>
<reference evidence="1" key="1">
    <citation type="submission" date="2019-03" db="EMBL/GenBank/DDBJ databases">
        <authorList>
            <person name="Hao L."/>
        </authorList>
    </citation>
    <scope>NUCLEOTIDE SEQUENCE</scope>
</reference>
<name>A0A485M431_9ZZZZ</name>
<accession>A0A485M431</accession>
<organism evidence="1">
    <name type="scientific">anaerobic digester metagenome</name>
    <dbReference type="NCBI Taxonomy" id="1263854"/>
    <lineage>
        <taxon>unclassified sequences</taxon>
        <taxon>metagenomes</taxon>
        <taxon>ecological metagenomes</taxon>
    </lineage>
</organism>
<evidence type="ECO:0000313" key="1">
    <source>
        <dbReference type="EMBL" id="VFU17882.1"/>
    </source>
</evidence>
<dbReference type="EMBL" id="CAADRM010000141">
    <property type="protein sequence ID" value="VFU17882.1"/>
    <property type="molecule type" value="Genomic_DNA"/>
</dbReference>